<dbReference type="PROSITE" id="PS50093">
    <property type="entry name" value="PKD"/>
    <property type="match status" value="1"/>
</dbReference>
<dbReference type="CDD" id="cd00146">
    <property type="entry name" value="PKD"/>
    <property type="match status" value="1"/>
</dbReference>
<dbReference type="InterPro" id="IPR022409">
    <property type="entry name" value="PKD/Chitinase_dom"/>
</dbReference>
<dbReference type="OrthoDB" id="9792152at2"/>
<evidence type="ECO:0000256" key="2">
    <source>
        <dbReference type="SAM" id="SignalP"/>
    </source>
</evidence>
<gene>
    <name evidence="4" type="ORF">ERX46_14990</name>
</gene>
<dbReference type="EMBL" id="SETE01000006">
    <property type="protein sequence ID" value="RYM32573.1"/>
    <property type="molecule type" value="Genomic_DNA"/>
</dbReference>
<protein>
    <submittedName>
        <fullName evidence="4">PKD domain-containing protein</fullName>
    </submittedName>
</protein>
<feature type="domain" description="PKD" evidence="3">
    <location>
        <begin position="760"/>
        <end position="818"/>
    </location>
</feature>
<reference evidence="4 5" key="1">
    <citation type="submission" date="2019-02" db="EMBL/GenBank/DDBJ databases">
        <title>Genome sequence of the sea-ice species Brumimicrobium glaciale.</title>
        <authorList>
            <person name="Bowman J.P."/>
        </authorList>
    </citation>
    <scope>NUCLEOTIDE SEQUENCE [LARGE SCALE GENOMIC DNA]</scope>
    <source>
        <strain evidence="4 5">IC156</strain>
    </source>
</reference>
<evidence type="ECO:0000256" key="1">
    <source>
        <dbReference type="ARBA" id="ARBA00022729"/>
    </source>
</evidence>
<dbReference type="InterPro" id="IPR000601">
    <property type="entry name" value="PKD_dom"/>
</dbReference>
<dbReference type="InterPro" id="IPR035986">
    <property type="entry name" value="PKD_dom_sf"/>
</dbReference>
<dbReference type="Gene3D" id="2.60.40.2700">
    <property type="match status" value="2"/>
</dbReference>
<keyword evidence="5" id="KW-1185">Reference proteome</keyword>
<comment type="caution">
    <text evidence="4">The sequence shown here is derived from an EMBL/GenBank/DDBJ whole genome shotgun (WGS) entry which is preliminary data.</text>
</comment>
<dbReference type="Pfam" id="PF20009">
    <property type="entry name" value="GEVED"/>
    <property type="match status" value="3"/>
</dbReference>
<organism evidence="4 5">
    <name type="scientific">Brumimicrobium glaciale</name>
    <dbReference type="NCBI Taxonomy" id="200475"/>
    <lineage>
        <taxon>Bacteria</taxon>
        <taxon>Pseudomonadati</taxon>
        <taxon>Bacteroidota</taxon>
        <taxon>Flavobacteriia</taxon>
        <taxon>Flavobacteriales</taxon>
        <taxon>Crocinitomicaceae</taxon>
        <taxon>Brumimicrobium</taxon>
    </lineage>
</organism>
<name>A0A4Q4KH51_9FLAO</name>
<dbReference type="InterPro" id="IPR013783">
    <property type="entry name" value="Ig-like_fold"/>
</dbReference>
<dbReference type="RefSeq" id="WP_130094672.1">
    <property type="nucleotide sequence ID" value="NZ_SETE01000006.1"/>
</dbReference>
<evidence type="ECO:0000259" key="3">
    <source>
        <dbReference type="PROSITE" id="PS50093"/>
    </source>
</evidence>
<dbReference type="AlphaFoldDB" id="A0A4Q4KH51"/>
<dbReference type="Gene3D" id="2.60.40.10">
    <property type="entry name" value="Immunoglobulins"/>
    <property type="match status" value="1"/>
</dbReference>
<dbReference type="Pfam" id="PF18962">
    <property type="entry name" value="Por_Secre_tail"/>
    <property type="match status" value="1"/>
</dbReference>
<feature type="signal peptide" evidence="2">
    <location>
        <begin position="1"/>
        <end position="19"/>
    </location>
</feature>
<dbReference type="SUPFAM" id="SSF49299">
    <property type="entry name" value="PKD domain"/>
    <property type="match status" value="1"/>
</dbReference>
<dbReference type="SMART" id="SM00089">
    <property type="entry name" value="PKD"/>
    <property type="match status" value="1"/>
</dbReference>
<accession>A0A4Q4KH51</accession>
<feature type="chain" id="PRO_5020620166" evidence="2">
    <location>
        <begin position="20"/>
        <end position="909"/>
    </location>
</feature>
<sequence>MHKTLLVFSILWVSLFGFSQCPPLIGNDGDHGENFTITNAIGNFVDNNNTVIAGSYYDLYNTYAVLQDAGASFDFSVDFKGTTVDYAVWIDWNQDGTFDLSEQVFYQFYPSSVPNPIITGSITIPTGTLVGDYRMRVRGAFTNGAGAIDPCNTYAWGESRDYKLILPTPCTGAPIAGTVTDILICEDVAFNLSTNGATSGNSGLTYQWEESLDQTTWTDIAGATNATYAMTSGISITTFYRLKVTCANGATTTTSNILEVTLQSANQCYCIPGGNQTGRYISSFSTTGGLQQISNPNSGQSVNVYGDFTNLVAEQIHGQDVSFSAIIQGGSAGGKVWVDWNQNGSFEASEVVYVSSSYQFSQSGTFTVPMTAAVGTTRMRVVSDWGTQTANVDPCETGYTNGEFEDYTFEVTALSSCSGTPDAGTVVDFSVCAGEDFNLTTTGASAGESGLTYQWQESPDGLTWVDIVGANAITYTVTGGVSQETQYQLIVTCANSLQIATSGAIIVSLNPIIDCYCVPVFTGTCNADQVDDFVLVGENSTSISDLGTGCAPADAYDDRTTLFTPVDLEKGVSYNVGVKTNSNSNNAAIWIDFNDDGSFDVSEGVGTGALISGVLEDVNINIPLAAAMGVHRMRVIVAFNETPSDACGTYSWGETHDYLVNIVQVGGFDCSTFTSNISGDTDICEGGTSTLSATASAAIDNVVWGGGETGTDLIVSDAGVYTATVTSVDGCIETASFEVMNVNPLPTVNGIDVVYNGGGSYTFSPVGATNATDYTWDFEGGGTSNDQSPTRVYAAEGTYLVILTVSNACGGDSTEVTVVYDLTGVDENDLISLKLFPNPADAYINIVNGSSFDMESILVISPIGKVVFNDKVNGYNYQLDVTQFTTGLYHVNITLNNGNVVQRKIAVIK</sequence>
<evidence type="ECO:0000313" key="5">
    <source>
        <dbReference type="Proteomes" id="UP000293952"/>
    </source>
</evidence>
<evidence type="ECO:0000313" key="4">
    <source>
        <dbReference type="EMBL" id="RYM32573.1"/>
    </source>
</evidence>
<dbReference type="InterPro" id="IPR045474">
    <property type="entry name" value="GEVED"/>
</dbReference>
<proteinExistence type="predicted"/>
<dbReference type="InterPro" id="IPR026444">
    <property type="entry name" value="Secre_tail"/>
</dbReference>
<dbReference type="Pfam" id="PF18911">
    <property type="entry name" value="PKD_4"/>
    <property type="match status" value="1"/>
</dbReference>
<keyword evidence="1 2" id="KW-0732">Signal</keyword>
<dbReference type="NCBIfam" id="TIGR04183">
    <property type="entry name" value="Por_Secre_tail"/>
    <property type="match status" value="1"/>
</dbReference>
<dbReference type="Proteomes" id="UP000293952">
    <property type="component" value="Unassembled WGS sequence"/>
</dbReference>